<reference evidence="1" key="2">
    <citation type="submission" date="2020-06" db="EMBL/GenBank/DDBJ databases">
        <title>Helianthus annuus Genome sequencing and assembly Release 2.</title>
        <authorList>
            <person name="Gouzy J."/>
            <person name="Langlade N."/>
            <person name="Munos S."/>
        </authorList>
    </citation>
    <scope>NUCLEOTIDE SEQUENCE</scope>
    <source>
        <tissue evidence="1">Leaves</tissue>
    </source>
</reference>
<dbReference type="AlphaFoldDB" id="A0A9K3HAQ6"/>
<proteinExistence type="predicted"/>
<accession>A0A9K3HAQ6</accession>
<dbReference type="Proteomes" id="UP000215914">
    <property type="component" value="Unassembled WGS sequence"/>
</dbReference>
<evidence type="ECO:0000313" key="1">
    <source>
        <dbReference type="EMBL" id="KAF5773200.1"/>
    </source>
</evidence>
<gene>
    <name evidence="1" type="ORF">HanXRQr2_Chr13g0586021</name>
</gene>
<keyword evidence="2" id="KW-1185">Reference proteome</keyword>
<dbReference type="EMBL" id="MNCJ02000328">
    <property type="protein sequence ID" value="KAF5773200.1"/>
    <property type="molecule type" value="Genomic_DNA"/>
</dbReference>
<dbReference type="Gramene" id="mRNA:HanXRQr2_Chr13g0586021">
    <property type="protein sequence ID" value="mRNA:HanXRQr2_Chr13g0586021"/>
    <property type="gene ID" value="HanXRQr2_Chr13g0586021"/>
</dbReference>
<sequence length="93" mass="11068">MCRVSSTRFITGTMILSLLYPCRREGIKLNILASESVPLKRLRSYEFVNQYHVYQLKTMKQHIKPSLNLQNILNSITTYYHHHNHTKFDVLHH</sequence>
<comment type="caution">
    <text evidence="1">The sequence shown here is derived from an EMBL/GenBank/DDBJ whole genome shotgun (WGS) entry which is preliminary data.</text>
</comment>
<organism evidence="1 2">
    <name type="scientific">Helianthus annuus</name>
    <name type="common">Common sunflower</name>
    <dbReference type="NCBI Taxonomy" id="4232"/>
    <lineage>
        <taxon>Eukaryota</taxon>
        <taxon>Viridiplantae</taxon>
        <taxon>Streptophyta</taxon>
        <taxon>Embryophyta</taxon>
        <taxon>Tracheophyta</taxon>
        <taxon>Spermatophyta</taxon>
        <taxon>Magnoliopsida</taxon>
        <taxon>eudicotyledons</taxon>
        <taxon>Gunneridae</taxon>
        <taxon>Pentapetalae</taxon>
        <taxon>asterids</taxon>
        <taxon>campanulids</taxon>
        <taxon>Asterales</taxon>
        <taxon>Asteraceae</taxon>
        <taxon>Asteroideae</taxon>
        <taxon>Heliantheae alliance</taxon>
        <taxon>Heliantheae</taxon>
        <taxon>Helianthus</taxon>
    </lineage>
</organism>
<protein>
    <submittedName>
        <fullName evidence="1">Uncharacterized protein</fullName>
    </submittedName>
</protein>
<reference evidence="1" key="1">
    <citation type="journal article" date="2017" name="Nature">
        <title>The sunflower genome provides insights into oil metabolism, flowering and Asterid evolution.</title>
        <authorList>
            <person name="Badouin H."/>
            <person name="Gouzy J."/>
            <person name="Grassa C.J."/>
            <person name="Murat F."/>
            <person name="Staton S.E."/>
            <person name="Cottret L."/>
            <person name="Lelandais-Briere C."/>
            <person name="Owens G.L."/>
            <person name="Carrere S."/>
            <person name="Mayjonade B."/>
            <person name="Legrand L."/>
            <person name="Gill N."/>
            <person name="Kane N.C."/>
            <person name="Bowers J.E."/>
            <person name="Hubner S."/>
            <person name="Bellec A."/>
            <person name="Berard A."/>
            <person name="Berges H."/>
            <person name="Blanchet N."/>
            <person name="Boniface M.C."/>
            <person name="Brunel D."/>
            <person name="Catrice O."/>
            <person name="Chaidir N."/>
            <person name="Claudel C."/>
            <person name="Donnadieu C."/>
            <person name="Faraut T."/>
            <person name="Fievet G."/>
            <person name="Helmstetter N."/>
            <person name="King M."/>
            <person name="Knapp S.J."/>
            <person name="Lai Z."/>
            <person name="Le Paslier M.C."/>
            <person name="Lippi Y."/>
            <person name="Lorenzon L."/>
            <person name="Mandel J.R."/>
            <person name="Marage G."/>
            <person name="Marchand G."/>
            <person name="Marquand E."/>
            <person name="Bret-Mestries E."/>
            <person name="Morien E."/>
            <person name="Nambeesan S."/>
            <person name="Nguyen T."/>
            <person name="Pegot-Espagnet P."/>
            <person name="Pouilly N."/>
            <person name="Raftis F."/>
            <person name="Sallet E."/>
            <person name="Schiex T."/>
            <person name="Thomas J."/>
            <person name="Vandecasteele C."/>
            <person name="Vares D."/>
            <person name="Vear F."/>
            <person name="Vautrin S."/>
            <person name="Crespi M."/>
            <person name="Mangin B."/>
            <person name="Burke J.M."/>
            <person name="Salse J."/>
            <person name="Munos S."/>
            <person name="Vincourt P."/>
            <person name="Rieseberg L.H."/>
            <person name="Langlade N.B."/>
        </authorList>
    </citation>
    <scope>NUCLEOTIDE SEQUENCE</scope>
    <source>
        <tissue evidence="1">Leaves</tissue>
    </source>
</reference>
<name>A0A9K3HAQ6_HELAN</name>
<evidence type="ECO:0000313" key="2">
    <source>
        <dbReference type="Proteomes" id="UP000215914"/>
    </source>
</evidence>